<feature type="chain" id="PRO_5044631818" evidence="1">
    <location>
        <begin position="20"/>
        <end position="121"/>
    </location>
</feature>
<gene>
    <name evidence="2 4" type="ORF">P152DRAFT_448959</name>
</gene>
<reference evidence="4" key="2">
    <citation type="submission" date="2020-04" db="EMBL/GenBank/DDBJ databases">
        <authorList>
            <consortium name="NCBI Genome Project"/>
        </authorList>
    </citation>
    <scope>NUCLEOTIDE SEQUENCE</scope>
    <source>
        <strain evidence="4">CBS 781.70</strain>
    </source>
</reference>
<accession>A0A6G1G4A2</accession>
<evidence type="ECO:0000313" key="3">
    <source>
        <dbReference type="Proteomes" id="UP000504638"/>
    </source>
</evidence>
<dbReference type="Proteomes" id="UP000504638">
    <property type="component" value="Unplaced"/>
</dbReference>
<keyword evidence="1" id="KW-0732">Signal</keyword>
<evidence type="ECO:0000313" key="2">
    <source>
        <dbReference type="EMBL" id="KAF1812848.1"/>
    </source>
</evidence>
<name>A0A6G1G4A2_9PEZI</name>
<proteinExistence type="predicted"/>
<dbReference type="GeneID" id="54418653"/>
<feature type="signal peptide" evidence="1">
    <location>
        <begin position="1"/>
        <end position="19"/>
    </location>
</feature>
<dbReference type="RefSeq" id="XP_033534479.1">
    <property type="nucleotide sequence ID" value="XM_033678083.1"/>
</dbReference>
<evidence type="ECO:0000256" key="1">
    <source>
        <dbReference type="SAM" id="SignalP"/>
    </source>
</evidence>
<sequence>MHFTSSLFIFPLLALSAYAAPNSPDTRDVRLHNEEIYRREINQNTVQQISRAVQNIDNAVTDLRQQSKGMSASGREAVQQILNKIVVGAEKVGEGATSLKKIGKGDKYKDADSRLSGSFGR</sequence>
<reference evidence="2 4" key="1">
    <citation type="submission" date="2020-01" db="EMBL/GenBank/DDBJ databases">
        <authorList>
            <consortium name="DOE Joint Genome Institute"/>
            <person name="Haridas S."/>
            <person name="Albert R."/>
            <person name="Binder M."/>
            <person name="Bloem J."/>
            <person name="Labutti K."/>
            <person name="Salamov A."/>
            <person name="Andreopoulos B."/>
            <person name="Baker S.E."/>
            <person name="Barry K."/>
            <person name="Bills G."/>
            <person name="Bluhm B.H."/>
            <person name="Cannon C."/>
            <person name="Castanera R."/>
            <person name="Culley D.E."/>
            <person name="Daum C."/>
            <person name="Ezra D."/>
            <person name="Gonzalez J.B."/>
            <person name="Henrissat B."/>
            <person name="Kuo A."/>
            <person name="Liang C."/>
            <person name="Lipzen A."/>
            <person name="Lutzoni F."/>
            <person name="Magnuson J."/>
            <person name="Mondo S."/>
            <person name="Nolan M."/>
            <person name="Ohm R."/>
            <person name="Pangilinan J."/>
            <person name="Park H.-J."/>
            <person name="Ramirez L."/>
            <person name="Alfaro M."/>
            <person name="Sun H."/>
            <person name="Tritt A."/>
            <person name="Yoshinaga Y."/>
            <person name="Zwiers L.-H."/>
            <person name="Turgeon B.G."/>
            <person name="Goodwin S.B."/>
            <person name="Spatafora J.W."/>
            <person name="Crous P.W."/>
            <person name="Grigoriev I.V."/>
        </authorList>
    </citation>
    <scope>NUCLEOTIDE SEQUENCE</scope>
    <source>
        <strain evidence="2 4">CBS 781.70</strain>
    </source>
</reference>
<organism evidence="2">
    <name type="scientific">Eremomyces bilateralis CBS 781.70</name>
    <dbReference type="NCBI Taxonomy" id="1392243"/>
    <lineage>
        <taxon>Eukaryota</taxon>
        <taxon>Fungi</taxon>
        <taxon>Dikarya</taxon>
        <taxon>Ascomycota</taxon>
        <taxon>Pezizomycotina</taxon>
        <taxon>Dothideomycetes</taxon>
        <taxon>Dothideomycetes incertae sedis</taxon>
        <taxon>Eremomycetales</taxon>
        <taxon>Eremomycetaceae</taxon>
        <taxon>Eremomyces</taxon>
    </lineage>
</organism>
<dbReference type="AlphaFoldDB" id="A0A6G1G4A2"/>
<evidence type="ECO:0000313" key="4">
    <source>
        <dbReference type="RefSeq" id="XP_033534479.1"/>
    </source>
</evidence>
<reference evidence="4" key="3">
    <citation type="submission" date="2025-04" db="UniProtKB">
        <authorList>
            <consortium name="RefSeq"/>
        </authorList>
    </citation>
    <scope>IDENTIFICATION</scope>
    <source>
        <strain evidence="4">CBS 781.70</strain>
    </source>
</reference>
<protein>
    <submittedName>
        <fullName evidence="2 4">Uncharacterized protein</fullName>
    </submittedName>
</protein>
<dbReference type="EMBL" id="ML975156">
    <property type="protein sequence ID" value="KAF1812848.1"/>
    <property type="molecule type" value="Genomic_DNA"/>
</dbReference>
<keyword evidence="3" id="KW-1185">Reference proteome</keyword>